<dbReference type="Proteomes" id="UP000593564">
    <property type="component" value="Unassembled WGS sequence"/>
</dbReference>
<evidence type="ECO:0000313" key="9">
    <source>
        <dbReference type="Proteomes" id="UP000593564"/>
    </source>
</evidence>
<feature type="signal peptide" evidence="6">
    <location>
        <begin position="1"/>
        <end position="16"/>
    </location>
</feature>
<evidence type="ECO:0000256" key="6">
    <source>
        <dbReference type="SAM" id="SignalP"/>
    </source>
</evidence>
<feature type="chain" id="PRO_5029648014" description="Exostosin GT47 domain-containing protein" evidence="6">
    <location>
        <begin position="17"/>
        <end position="263"/>
    </location>
</feature>
<comment type="caution">
    <text evidence="8">The sequence shown here is derived from an EMBL/GenBank/DDBJ whole genome shotgun (WGS) entry which is preliminary data.</text>
</comment>
<evidence type="ECO:0000313" key="8">
    <source>
        <dbReference type="EMBL" id="KAF5953949.1"/>
    </source>
</evidence>
<evidence type="ECO:0000256" key="1">
    <source>
        <dbReference type="ARBA" id="ARBA00004323"/>
    </source>
</evidence>
<evidence type="ECO:0000259" key="7">
    <source>
        <dbReference type="Pfam" id="PF03016"/>
    </source>
</evidence>
<dbReference type="PANTHER" id="PTHR11062">
    <property type="entry name" value="EXOSTOSIN HEPARAN SULFATE GLYCOSYLTRANSFERASE -RELATED"/>
    <property type="match status" value="1"/>
</dbReference>
<reference evidence="9" key="1">
    <citation type="journal article" date="2020" name="Nat. Commun.">
        <title>Genome assembly of wild tea tree DASZ reveals pedigree and selection history of tea varieties.</title>
        <authorList>
            <person name="Zhang W."/>
            <person name="Zhang Y."/>
            <person name="Qiu H."/>
            <person name="Guo Y."/>
            <person name="Wan H."/>
            <person name="Zhang X."/>
            <person name="Scossa F."/>
            <person name="Alseekh S."/>
            <person name="Zhang Q."/>
            <person name="Wang P."/>
            <person name="Xu L."/>
            <person name="Schmidt M.H."/>
            <person name="Jia X."/>
            <person name="Li D."/>
            <person name="Zhu A."/>
            <person name="Guo F."/>
            <person name="Chen W."/>
            <person name="Ni D."/>
            <person name="Usadel B."/>
            <person name="Fernie A.R."/>
            <person name="Wen W."/>
        </authorList>
    </citation>
    <scope>NUCLEOTIDE SEQUENCE [LARGE SCALE GENOMIC DNA]</scope>
    <source>
        <strain evidence="9">cv. G240</strain>
    </source>
</reference>
<comment type="subcellular location">
    <subcellularLocation>
        <location evidence="1">Golgi apparatus membrane</location>
        <topology evidence="1">Single-pass type II membrane protein</topology>
    </subcellularLocation>
</comment>
<evidence type="ECO:0000256" key="3">
    <source>
        <dbReference type="ARBA" id="ARBA00022676"/>
    </source>
</evidence>
<keyword evidence="9" id="KW-1185">Reference proteome</keyword>
<name>A0A7J7HMI2_CAMSI</name>
<evidence type="ECO:0000256" key="2">
    <source>
        <dbReference type="ARBA" id="ARBA00010271"/>
    </source>
</evidence>
<dbReference type="GO" id="GO:0000139">
    <property type="term" value="C:Golgi membrane"/>
    <property type="evidence" value="ECO:0007669"/>
    <property type="project" value="UniProtKB-SubCell"/>
</dbReference>
<sequence length="263" mass="30036">MLLFMVSLIVVTVSVALLGSKNSNLIFNSYYPWQQSSLPPSPSPSATIGFKENQEGKKEGIWNKSMNGPHIVVPTMNDTHSMAPPTPVSARIEKYSNLERLEASLGHARAAIREALKTNEDHHTQDPDYTPTGPIYWNATAFHRSYLEMEKHLKVFVYEEGDPPVFHYGPCKHTYAIEGLFIQGMEISKFRTRDPERAHLYFLPFSVTMITQVVYVVDSHDWGPMKNTAKDYVDVIANKYPYWNRSLGADHFMLACHDWVERV</sequence>
<keyword evidence="4" id="KW-0735">Signal-anchor</keyword>
<reference evidence="8 9" key="2">
    <citation type="submission" date="2020-07" db="EMBL/GenBank/DDBJ databases">
        <title>Genome assembly of wild tea tree DASZ reveals pedigree and selection history of tea varieties.</title>
        <authorList>
            <person name="Zhang W."/>
        </authorList>
    </citation>
    <scope>NUCLEOTIDE SEQUENCE [LARGE SCALE GENOMIC DNA]</scope>
    <source>
        <strain evidence="9">cv. G240</strain>
        <tissue evidence="8">Leaf</tissue>
    </source>
</reference>
<dbReference type="PANTHER" id="PTHR11062:SF207">
    <property type="entry name" value="OS07G0188700 PROTEIN"/>
    <property type="match status" value="1"/>
</dbReference>
<evidence type="ECO:0000256" key="5">
    <source>
        <dbReference type="ARBA" id="ARBA00023034"/>
    </source>
</evidence>
<organism evidence="8 9">
    <name type="scientific">Camellia sinensis</name>
    <name type="common">Tea plant</name>
    <name type="synonym">Thea sinensis</name>
    <dbReference type="NCBI Taxonomy" id="4442"/>
    <lineage>
        <taxon>Eukaryota</taxon>
        <taxon>Viridiplantae</taxon>
        <taxon>Streptophyta</taxon>
        <taxon>Embryophyta</taxon>
        <taxon>Tracheophyta</taxon>
        <taxon>Spermatophyta</taxon>
        <taxon>Magnoliopsida</taxon>
        <taxon>eudicotyledons</taxon>
        <taxon>Gunneridae</taxon>
        <taxon>Pentapetalae</taxon>
        <taxon>asterids</taxon>
        <taxon>Ericales</taxon>
        <taxon>Theaceae</taxon>
        <taxon>Camellia</taxon>
    </lineage>
</organism>
<accession>A0A7J7HMI2</accession>
<dbReference type="EMBL" id="JACBKZ010000003">
    <property type="protein sequence ID" value="KAF5953949.1"/>
    <property type="molecule type" value="Genomic_DNA"/>
</dbReference>
<dbReference type="InterPro" id="IPR040911">
    <property type="entry name" value="Exostosin_GT47"/>
</dbReference>
<keyword evidence="3" id="KW-0808">Transferase</keyword>
<dbReference type="InterPro" id="IPR004263">
    <property type="entry name" value="Exostosin"/>
</dbReference>
<keyword evidence="4" id="KW-0812">Transmembrane</keyword>
<keyword evidence="5" id="KW-0333">Golgi apparatus</keyword>
<evidence type="ECO:0000256" key="4">
    <source>
        <dbReference type="ARBA" id="ARBA00022968"/>
    </source>
</evidence>
<keyword evidence="3" id="KW-0328">Glycosyltransferase</keyword>
<gene>
    <name evidence="8" type="ORF">HYC85_006805</name>
</gene>
<dbReference type="GO" id="GO:0016757">
    <property type="term" value="F:glycosyltransferase activity"/>
    <property type="evidence" value="ECO:0007669"/>
    <property type="project" value="UniProtKB-KW"/>
</dbReference>
<dbReference type="Pfam" id="PF03016">
    <property type="entry name" value="Exostosin_GT47"/>
    <property type="match status" value="1"/>
</dbReference>
<protein>
    <recommendedName>
        <fullName evidence="7">Exostosin GT47 domain-containing protein</fullName>
    </recommendedName>
</protein>
<comment type="similarity">
    <text evidence="2">Belongs to the glycosyltransferase 47 family.</text>
</comment>
<keyword evidence="6" id="KW-0732">Signal</keyword>
<dbReference type="AlphaFoldDB" id="A0A7J7HMI2"/>
<proteinExistence type="inferred from homology"/>
<feature type="domain" description="Exostosin GT47" evidence="7">
    <location>
        <begin position="150"/>
        <end position="259"/>
    </location>
</feature>